<dbReference type="STRING" id="270918.APR42_09440"/>
<dbReference type="Gene3D" id="2.40.128.110">
    <property type="entry name" value="Lipid/polyisoprenoid-binding, YceI-like"/>
    <property type="match status" value="1"/>
</dbReference>
<protein>
    <recommendedName>
        <fullName evidence="1">Lipid/polyisoprenoid-binding YceI-like domain-containing protein</fullName>
    </recommendedName>
</protein>
<reference evidence="2" key="1">
    <citation type="submission" date="2015-10" db="EMBL/GenBank/DDBJ databases">
        <title>Draft genome sequence of Salegentibacter mishustinae KCTC 12263.</title>
        <authorList>
            <person name="Lin W."/>
            <person name="Zheng Q."/>
        </authorList>
    </citation>
    <scope>NUCLEOTIDE SEQUENCE [LARGE SCALE GENOMIC DNA]</scope>
    <source>
        <strain evidence="2">KCTC 12263</strain>
    </source>
</reference>
<dbReference type="InterPro" id="IPR036761">
    <property type="entry name" value="TTHA0802/YceI-like_sf"/>
</dbReference>
<comment type="caution">
    <text evidence="2">The sequence shown here is derived from an EMBL/GenBank/DDBJ whole genome shotgun (WGS) entry which is preliminary data.</text>
</comment>
<evidence type="ECO:0000313" key="3">
    <source>
        <dbReference type="Proteomes" id="UP000051643"/>
    </source>
</evidence>
<dbReference type="SUPFAM" id="SSF101874">
    <property type="entry name" value="YceI-like"/>
    <property type="match status" value="1"/>
</dbReference>
<proteinExistence type="predicted"/>
<dbReference type="AlphaFoldDB" id="A0A0Q9ZIB2"/>
<keyword evidence="3" id="KW-1185">Reference proteome</keyword>
<evidence type="ECO:0000313" key="2">
    <source>
        <dbReference type="EMBL" id="KRG27960.1"/>
    </source>
</evidence>
<dbReference type="Proteomes" id="UP000051643">
    <property type="component" value="Unassembled WGS sequence"/>
</dbReference>
<dbReference type="EMBL" id="LKTP01000034">
    <property type="protein sequence ID" value="KRG27960.1"/>
    <property type="molecule type" value="Genomic_DNA"/>
</dbReference>
<feature type="domain" description="Lipid/polyisoprenoid-binding YceI-like" evidence="1">
    <location>
        <begin position="71"/>
        <end position="181"/>
    </location>
</feature>
<name>A0A0Q9ZIB2_9FLAO</name>
<accession>A0A0Q9ZIB2</accession>
<sequence length="184" mass="21552">MTLFFTIPGIAQTDFETREITILPNSNLSISGTTNINDFECDFNPLYFKNESFKVHYIDKARSLIFKNSILTLENQNFDCGHRKINNDFHKLLKTEKYPEIFLKIKKIDLNREEEATVTLSFTIAGIENDYRFPIEITWENQVRFKGKLDLNIKDFNLQAPTKIFGLIVIDEEIEIDFNLNIQT</sequence>
<dbReference type="Pfam" id="PF04264">
    <property type="entry name" value="YceI"/>
    <property type="match status" value="1"/>
</dbReference>
<dbReference type="InterPro" id="IPR007372">
    <property type="entry name" value="Lipid/polyisoprenoid-bd_YceI"/>
</dbReference>
<gene>
    <name evidence="2" type="ORF">APR42_09440</name>
</gene>
<evidence type="ECO:0000259" key="1">
    <source>
        <dbReference type="Pfam" id="PF04264"/>
    </source>
</evidence>
<organism evidence="2 3">
    <name type="scientific">Salegentibacter mishustinae</name>
    <dbReference type="NCBI Taxonomy" id="270918"/>
    <lineage>
        <taxon>Bacteria</taxon>
        <taxon>Pseudomonadati</taxon>
        <taxon>Bacteroidota</taxon>
        <taxon>Flavobacteriia</taxon>
        <taxon>Flavobacteriales</taxon>
        <taxon>Flavobacteriaceae</taxon>
        <taxon>Salegentibacter</taxon>
    </lineage>
</organism>